<organism evidence="1">
    <name type="scientific">marine sediment metagenome</name>
    <dbReference type="NCBI Taxonomy" id="412755"/>
    <lineage>
        <taxon>unclassified sequences</taxon>
        <taxon>metagenomes</taxon>
        <taxon>ecological metagenomes</taxon>
    </lineage>
</organism>
<gene>
    <name evidence="1" type="ORF">LCGC14_2926480</name>
</gene>
<sequence>MLKALLFDVVERGVFQVADHVRLDMEEPGGLSHLKLPRLQELRILGRDADLGELHPLFEDVQPVRLLKPAVFVFPGFLQAIMRVV</sequence>
<comment type="caution">
    <text evidence="1">The sequence shown here is derived from an EMBL/GenBank/DDBJ whole genome shotgun (WGS) entry which is preliminary data.</text>
</comment>
<accession>A0A0F8XMI0</accession>
<proteinExistence type="predicted"/>
<dbReference type="EMBL" id="LAZR01058300">
    <property type="protein sequence ID" value="KKK70188.1"/>
    <property type="molecule type" value="Genomic_DNA"/>
</dbReference>
<reference evidence="1" key="1">
    <citation type="journal article" date="2015" name="Nature">
        <title>Complex archaea that bridge the gap between prokaryotes and eukaryotes.</title>
        <authorList>
            <person name="Spang A."/>
            <person name="Saw J.H."/>
            <person name="Jorgensen S.L."/>
            <person name="Zaremba-Niedzwiedzka K."/>
            <person name="Martijn J."/>
            <person name="Lind A.E."/>
            <person name="van Eijk R."/>
            <person name="Schleper C."/>
            <person name="Guy L."/>
            <person name="Ettema T.J."/>
        </authorList>
    </citation>
    <scope>NUCLEOTIDE SEQUENCE</scope>
</reference>
<name>A0A0F8XMI0_9ZZZZ</name>
<dbReference type="AlphaFoldDB" id="A0A0F8XMI0"/>
<evidence type="ECO:0000313" key="1">
    <source>
        <dbReference type="EMBL" id="KKK70188.1"/>
    </source>
</evidence>
<protein>
    <submittedName>
        <fullName evidence="1">Uncharacterized protein</fullName>
    </submittedName>
</protein>